<dbReference type="Gene3D" id="1.10.260.40">
    <property type="entry name" value="lambda repressor-like DNA-binding domains"/>
    <property type="match status" value="1"/>
</dbReference>
<comment type="caution">
    <text evidence="2">The sequence shown here is derived from an EMBL/GenBank/DDBJ whole genome shotgun (WGS) entry which is preliminary data.</text>
</comment>
<dbReference type="InterPro" id="IPR010982">
    <property type="entry name" value="Lambda_DNA-bd_dom_sf"/>
</dbReference>
<dbReference type="EMBL" id="CAMKVN010006585">
    <property type="protein sequence ID" value="CAI2190459.1"/>
    <property type="molecule type" value="Genomic_DNA"/>
</dbReference>
<keyword evidence="1" id="KW-0238">DNA-binding</keyword>
<evidence type="ECO:0000313" key="3">
    <source>
        <dbReference type="Proteomes" id="UP001153678"/>
    </source>
</evidence>
<organism evidence="2 3">
    <name type="scientific">Funneliformis geosporum</name>
    <dbReference type="NCBI Taxonomy" id="1117311"/>
    <lineage>
        <taxon>Eukaryota</taxon>
        <taxon>Fungi</taxon>
        <taxon>Fungi incertae sedis</taxon>
        <taxon>Mucoromycota</taxon>
        <taxon>Glomeromycotina</taxon>
        <taxon>Glomeromycetes</taxon>
        <taxon>Glomerales</taxon>
        <taxon>Glomeraceae</taxon>
        <taxon>Funneliformis</taxon>
    </lineage>
</organism>
<dbReference type="SUPFAM" id="SSF47413">
    <property type="entry name" value="lambda repressor-like DNA-binding domains"/>
    <property type="match status" value="1"/>
</dbReference>
<reference evidence="2" key="1">
    <citation type="submission" date="2022-08" db="EMBL/GenBank/DDBJ databases">
        <authorList>
            <person name="Kallberg Y."/>
            <person name="Tangrot J."/>
            <person name="Rosling A."/>
        </authorList>
    </citation>
    <scope>NUCLEOTIDE SEQUENCE</scope>
    <source>
        <strain evidence="2">Wild A</strain>
    </source>
</reference>
<keyword evidence="3" id="KW-1185">Reference proteome</keyword>
<dbReference type="Proteomes" id="UP001153678">
    <property type="component" value="Unassembled WGS sequence"/>
</dbReference>
<dbReference type="PANTHER" id="PTHR36924">
    <property type="entry name" value="ANTITOXIN HIGA-1"/>
    <property type="match status" value="1"/>
</dbReference>
<protein>
    <submittedName>
        <fullName evidence="2">19401_t:CDS:1</fullName>
    </submittedName>
</protein>
<proteinExistence type="predicted"/>
<dbReference type="AlphaFoldDB" id="A0A9W4X2I6"/>
<evidence type="ECO:0000256" key="1">
    <source>
        <dbReference type="ARBA" id="ARBA00023125"/>
    </source>
</evidence>
<dbReference type="PANTHER" id="PTHR36924:SF1">
    <property type="entry name" value="ANTITOXIN HIGA-1"/>
    <property type="match status" value="1"/>
</dbReference>
<sequence length="177" mass="20554">MVKRTSLNLTLQKIINDCYKEGCHHLGIISYKKATFQGFYDEKLFQEIINSKEIRNNLQITNQSSYEDMDDFLDALLHETAHAVFFNVDLEEGHSERHKQLTHYLITYFHKKKPVIYHPGKILKEEFLIPAQLSSAHLARDINVSSKVIKEVIAEARDLNKDIATRLALYFNTAPTF</sequence>
<dbReference type="GO" id="GO:0003677">
    <property type="term" value="F:DNA binding"/>
    <property type="evidence" value="ECO:0007669"/>
    <property type="project" value="UniProtKB-KW"/>
</dbReference>
<gene>
    <name evidence="2" type="ORF">FWILDA_LOCUS14586</name>
</gene>
<name>A0A9W4X2I6_9GLOM</name>
<accession>A0A9W4X2I6</accession>
<dbReference type="OrthoDB" id="2442591at2759"/>
<dbReference type="InterPro" id="IPR013430">
    <property type="entry name" value="Toxin_antidote_HigA"/>
</dbReference>
<evidence type="ECO:0000313" key="2">
    <source>
        <dbReference type="EMBL" id="CAI2190459.1"/>
    </source>
</evidence>